<gene>
    <name evidence="2" type="ORF">AWRI3579_g4339</name>
</gene>
<evidence type="ECO:0000256" key="1">
    <source>
        <dbReference type="SAM" id="MobiDB-lite"/>
    </source>
</evidence>
<feature type="compositionally biased region" description="Acidic residues" evidence="1">
    <location>
        <begin position="242"/>
        <end position="251"/>
    </location>
</feature>
<feature type="region of interest" description="Disordered" evidence="1">
    <location>
        <begin position="1"/>
        <end position="112"/>
    </location>
</feature>
<protein>
    <submittedName>
        <fullName evidence="2">Uncharacterized protein</fullName>
    </submittedName>
</protein>
<dbReference type="Pfam" id="PF17322">
    <property type="entry name" value="DUF5364"/>
    <property type="match status" value="2"/>
</dbReference>
<evidence type="ECO:0000313" key="3">
    <source>
        <dbReference type="Proteomes" id="UP000095728"/>
    </source>
</evidence>
<feature type="region of interest" description="Disordered" evidence="1">
    <location>
        <begin position="181"/>
        <end position="251"/>
    </location>
</feature>
<dbReference type="InParanoid" id="A0A1E5R1H7"/>
<feature type="compositionally biased region" description="Basic and acidic residues" evidence="1">
    <location>
        <begin position="46"/>
        <end position="57"/>
    </location>
</feature>
<feature type="compositionally biased region" description="Basic and acidic residues" evidence="1">
    <location>
        <begin position="186"/>
        <end position="211"/>
    </location>
</feature>
<feature type="compositionally biased region" description="Basic and acidic residues" evidence="1">
    <location>
        <begin position="101"/>
        <end position="112"/>
    </location>
</feature>
<reference evidence="3" key="1">
    <citation type="journal article" date="2016" name="Genome Announc.">
        <title>Genome sequences of three species of Hanseniaspora isolated from spontaneous wine fermentations.</title>
        <authorList>
            <person name="Sternes P.R."/>
            <person name="Lee D."/>
            <person name="Kutyna D.R."/>
            <person name="Borneman A.R."/>
        </authorList>
    </citation>
    <scope>NUCLEOTIDE SEQUENCE [LARGE SCALE GENOMIC DNA]</scope>
    <source>
        <strain evidence="3">AWRI3579</strain>
    </source>
</reference>
<proteinExistence type="predicted"/>
<dbReference type="FunCoup" id="A0A1E5R1H7">
    <property type="interactions" value="26"/>
</dbReference>
<dbReference type="AlphaFoldDB" id="A0A1E5R1H7"/>
<feature type="compositionally biased region" description="Basic and acidic residues" evidence="1">
    <location>
        <begin position="1"/>
        <end position="17"/>
    </location>
</feature>
<evidence type="ECO:0000313" key="2">
    <source>
        <dbReference type="EMBL" id="OEJ80759.1"/>
    </source>
</evidence>
<feature type="compositionally biased region" description="Basic and acidic residues" evidence="1">
    <location>
        <begin position="136"/>
        <end position="149"/>
    </location>
</feature>
<name>A0A1E5R1H7_9ASCO</name>
<feature type="region of interest" description="Disordered" evidence="1">
    <location>
        <begin position="136"/>
        <end position="169"/>
    </location>
</feature>
<comment type="caution">
    <text evidence="2">The sequence shown here is derived from an EMBL/GenBank/DDBJ whole genome shotgun (WGS) entry which is preliminary data.</text>
</comment>
<organism evidence="2 3">
    <name type="scientific">Hanseniaspora osmophila</name>
    <dbReference type="NCBI Taxonomy" id="56408"/>
    <lineage>
        <taxon>Eukaryota</taxon>
        <taxon>Fungi</taxon>
        <taxon>Dikarya</taxon>
        <taxon>Ascomycota</taxon>
        <taxon>Saccharomycotina</taxon>
        <taxon>Saccharomycetes</taxon>
        <taxon>Saccharomycodales</taxon>
        <taxon>Saccharomycodaceae</taxon>
        <taxon>Hanseniaspora</taxon>
    </lineage>
</organism>
<keyword evidence="3" id="KW-1185">Reference proteome</keyword>
<dbReference type="Proteomes" id="UP000095728">
    <property type="component" value="Unassembled WGS sequence"/>
</dbReference>
<feature type="compositionally biased region" description="Basic and acidic residues" evidence="1">
    <location>
        <begin position="25"/>
        <end position="37"/>
    </location>
</feature>
<dbReference type="EMBL" id="LPNM01000011">
    <property type="protein sequence ID" value="OEJ80759.1"/>
    <property type="molecule type" value="Genomic_DNA"/>
</dbReference>
<accession>A0A1E5R1H7</accession>
<dbReference type="InterPro" id="IPR035303">
    <property type="entry name" value="DUF5364"/>
</dbReference>
<sequence>MDYALKAENRKKFQDKQKLKRKHLTQSDRKYIKEKYRATAQSEENPGEKNDDNKESVQDSGSEDNESLRDELKLEQIDFSGEKTQGGKLFEKRKLQSNTYRYDKEQDEEFHNRVNKIVDDSLINDELRAQLRDLALKKKTEESNSRDEEQGGDGKVLTSANVKRKDLDSLTTKQLNELLTFGKARIGQDDGNGEKNEITRNSKLKTLEHSPRNVSNESNKRLNVTTPLPSAPTSSVPSGLQEEQDFLDGLL</sequence>
<feature type="compositionally biased region" description="Polar residues" evidence="1">
    <location>
        <begin position="212"/>
        <end position="238"/>
    </location>
</feature>
<feature type="compositionally biased region" description="Basic and acidic residues" evidence="1">
    <location>
        <begin position="66"/>
        <end position="76"/>
    </location>
</feature>